<evidence type="ECO:0000256" key="9">
    <source>
        <dbReference type="ARBA" id="ARBA00030904"/>
    </source>
</evidence>
<dbReference type="SUPFAM" id="SSF57770">
    <property type="entry name" value="Methionyl-tRNA synthetase (MetRS), Zn-domain"/>
    <property type="match status" value="1"/>
</dbReference>
<dbReference type="CDD" id="cd00814">
    <property type="entry name" value="MetRS_core"/>
    <property type="match status" value="1"/>
</dbReference>
<dbReference type="InterPro" id="IPR014729">
    <property type="entry name" value="Rossmann-like_a/b/a_fold"/>
</dbReference>
<evidence type="ECO:0000256" key="10">
    <source>
        <dbReference type="ARBA" id="ARBA00047364"/>
    </source>
</evidence>
<evidence type="ECO:0000313" key="15">
    <source>
        <dbReference type="Proteomes" id="UP000197679"/>
    </source>
</evidence>
<dbReference type="GO" id="GO:0017101">
    <property type="term" value="C:aminoacyl-tRNA synthetase multienzyme complex"/>
    <property type="evidence" value="ECO:0007669"/>
    <property type="project" value="TreeGrafter"/>
</dbReference>
<evidence type="ECO:0000256" key="6">
    <source>
        <dbReference type="ARBA" id="ARBA00022840"/>
    </source>
</evidence>
<dbReference type="Proteomes" id="UP000197679">
    <property type="component" value="Chromosome"/>
</dbReference>
<dbReference type="GO" id="GO:0006431">
    <property type="term" value="P:methionyl-tRNA aminoacylation"/>
    <property type="evidence" value="ECO:0007669"/>
    <property type="project" value="InterPro"/>
</dbReference>
<feature type="domain" description="Methionyl/Leucyl tRNA synthetase" evidence="12">
    <location>
        <begin position="4"/>
        <end position="395"/>
    </location>
</feature>
<dbReference type="GO" id="GO:0005829">
    <property type="term" value="C:cytosol"/>
    <property type="evidence" value="ECO:0007669"/>
    <property type="project" value="TreeGrafter"/>
</dbReference>
<dbReference type="GO" id="GO:0004825">
    <property type="term" value="F:methionine-tRNA ligase activity"/>
    <property type="evidence" value="ECO:0007669"/>
    <property type="project" value="UniProtKB-EC"/>
</dbReference>
<comment type="similarity">
    <text evidence="11">Belongs to the class-I aminoacyl-tRNA synthetase family.</text>
</comment>
<dbReference type="KEGG" id="marh:Mia14_0610"/>
<keyword evidence="3" id="KW-0963">Cytoplasm</keyword>
<dbReference type="PANTHER" id="PTHR45765">
    <property type="entry name" value="METHIONINE--TRNA LIGASE"/>
    <property type="match status" value="1"/>
</dbReference>
<evidence type="ECO:0000256" key="5">
    <source>
        <dbReference type="ARBA" id="ARBA00022741"/>
    </source>
</evidence>
<dbReference type="RefSeq" id="WP_088820186.1">
    <property type="nucleotide sequence ID" value="NZ_CP019964.1"/>
</dbReference>
<keyword evidence="5 11" id="KW-0547">Nucleotide-binding</keyword>
<dbReference type="FunFam" id="2.20.28.20:FF:000001">
    <property type="entry name" value="Methionine--tRNA ligase"/>
    <property type="match status" value="1"/>
</dbReference>
<evidence type="ECO:0000313" key="14">
    <source>
        <dbReference type="EMBL" id="ASI13913.1"/>
    </source>
</evidence>
<evidence type="ECO:0000259" key="13">
    <source>
        <dbReference type="Pfam" id="PF19303"/>
    </source>
</evidence>
<evidence type="ECO:0000259" key="12">
    <source>
        <dbReference type="Pfam" id="PF09334"/>
    </source>
</evidence>
<evidence type="ECO:0000256" key="4">
    <source>
        <dbReference type="ARBA" id="ARBA00022598"/>
    </source>
</evidence>
<keyword evidence="4 11" id="KW-0436">Ligase</keyword>
<dbReference type="Gene3D" id="2.20.28.20">
    <property type="entry name" value="Methionyl-tRNA synthetase, Zn-domain"/>
    <property type="match status" value="1"/>
</dbReference>
<dbReference type="InterPro" id="IPR023458">
    <property type="entry name" value="Met-tRNA_ligase_1"/>
</dbReference>
<dbReference type="Gene3D" id="3.40.50.620">
    <property type="entry name" value="HUPs"/>
    <property type="match status" value="1"/>
</dbReference>
<keyword evidence="8 11" id="KW-0030">Aminoacyl-tRNA synthetase</keyword>
<evidence type="ECO:0000256" key="8">
    <source>
        <dbReference type="ARBA" id="ARBA00023146"/>
    </source>
</evidence>
<protein>
    <recommendedName>
        <fullName evidence="2">methionine--tRNA ligase</fullName>
        <ecNumber evidence="2">6.1.1.10</ecNumber>
    </recommendedName>
    <alternativeName>
        <fullName evidence="9">Methionyl-tRNA synthetase</fullName>
    </alternativeName>
</protein>
<dbReference type="InterPro" id="IPR009080">
    <property type="entry name" value="tRNAsynth_Ia_anticodon-bd"/>
</dbReference>
<organism evidence="14 15">
    <name type="scientific">Candidatus Mancarchaeum acidiphilum</name>
    <dbReference type="NCBI Taxonomy" id="1920749"/>
    <lineage>
        <taxon>Archaea</taxon>
        <taxon>Candidatus Micrarchaeota</taxon>
        <taxon>Candidatus Mancarchaeum</taxon>
    </lineage>
</organism>
<dbReference type="NCBIfam" id="TIGR00398">
    <property type="entry name" value="metG"/>
    <property type="match status" value="1"/>
</dbReference>
<dbReference type="InterPro" id="IPR033911">
    <property type="entry name" value="MetRS_core"/>
</dbReference>
<dbReference type="InterPro" id="IPR014758">
    <property type="entry name" value="Met-tRNA_synth"/>
</dbReference>
<comment type="subcellular location">
    <subcellularLocation>
        <location evidence="1">Cytoplasm</location>
    </subcellularLocation>
</comment>
<dbReference type="Pfam" id="PF09334">
    <property type="entry name" value="tRNA-synt_1g"/>
    <property type="match status" value="1"/>
</dbReference>
<dbReference type="Gene3D" id="1.10.730.10">
    <property type="entry name" value="Isoleucyl-tRNA Synthetase, Domain 1"/>
    <property type="match status" value="1"/>
</dbReference>
<evidence type="ECO:0000256" key="3">
    <source>
        <dbReference type="ARBA" id="ARBA00022490"/>
    </source>
</evidence>
<reference evidence="14 15" key="1">
    <citation type="journal article" date="2017" name="Nat. Commun.">
        <title>'ARMAN' archaea depend on association with euryarchaeal host in culture and in situ.</title>
        <authorList>
            <person name="Golyshina O."/>
            <person name="Toshchakov S."/>
            <person name="Makarova K."/>
            <person name="Gavrilov S."/>
            <person name="Korzhenkov A."/>
            <person name="La Cono V."/>
            <person name="Arcadi E."/>
            <person name="Nechitaylo T."/>
            <person name="Ferrer M."/>
            <person name="Kublanov I."/>
            <person name="Wolf Y."/>
            <person name="Yakimov M."/>
            <person name="Golyshin P."/>
            <person name="Slesarev A."/>
            <person name="Kozyavkin S."/>
        </authorList>
    </citation>
    <scope>NUCLEOTIDE SEQUENCE [LARGE SCALE GENOMIC DNA]</scope>
    <source>
        <strain evidence="14 15">Mia14</strain>
    </source>
</reference>
<dbReference type="InterPro" id="IPR041872">
    <property type="entry name" value="Anticodon_Met"/>
</dbReference>
<dbReference type="SUPFAM" id="SSF52374">
    <property type="entry name" value="Nucleotidylyl transferase"/>
    <property type="match status" value="1"/>
</dbReference>
<dbReference type="PRINTS" id="PR01041">
    <property type="entry name" value="TRNASYNTHMET"/>
</dbReference>
<proteinExistence type="inferred from homology"/>
<comment type="catalytic activity">
    <reaction evidence="10">
        <text>tRNA(Met) + L-methionine + ATP = L-methionyl-tRNA(Met) + AMP + diphosphate</text>
        <dbReference type="Rhea" id="RHEA:13481"/>
        <dbReference type="Rhea" id="RHEA-COMP:9667"/>
        <dbReference type="Rhea" id="RHEA-COMP:9698"/>
        <dbReference type="ChEBI" id="CHEBI:30616"/>
        <dbReference type="ChEBI" id="CHEBI:33019"/>
        <dbReference type="ChEBI" id="CHEBI:57844"/>
        <dbReference type="ChEBI" id="CHEBI:78442"/>
        <dbReference type="ChEBI" id="CHEBI:78530"/>
        <dbReference type="ChEBI" id="CHEBI:456215"/>
        <dbReference type="EC" id="6.1.1.10"/>
    </reaction>
</comment>
<evidence type="ECO:0000256" key="7">
    <source>
        <dbReference type="ARBA" id="ARBA00022917"/>
    </source>
</evidence>
<keyword evidence="7 11" id="KW-0648">Protein biosynthesis</keyword>
<dbReference type="SUPFAM" id="SSF47323">
    <property type="entry name" value="Anticodon-binding domain of a subclass of class I aminoacyl-tRNA synthetases"/>
    <property type="match status" value="1"/>
</dbReference>
<dbReference type="GeneID" id="33314164"/>
<keyword evidence="6 11" id="KW-0067">ATP-binding</keyword>
<keyword evidence="15" id="KW-1185">Reference proteome</keyword>
<dbReference type="InterPro" id="IPR015413">
    <property type="entry name" value="Methionyl/Leucyl_tRNA_Synth"/>
</dbReference>
<dbReference type="EC" id="6.1.1.10" evidence="2"/>
<dbReference type="PANTHER" id="PTHR45765:SF1">
    <property type="entry name" value="METHIONINE--TRNA LIGASE, CYTOPLASMIC"/>
    <property type="match status" value="1"/>
</dbReference>
<sequence>MSKYIITSALPYAEGVPHLGNFVGSILPADVFYKYIDMKGEDAIFICGSDQHGTPIEIQAIKKGITPKELAESVHEKIKEAMARFECTFTYYGKTDSEKNKETVYWLFDKLYKNGFIVEVTDIQPYCNTDKLFLADTFIEGTCPFCGYEKARGDQCENCGHLLNPTDLIKPHCRICGGTDISFKETKNLAIDLKKLQPEIKDFIDDRKGNNWSITAINKPLSYLEQGLKPRDITRNIDWGFDVPMEGFKDKKFYVWFDAVIGYIGITREWDEGKWEQYWKSKDTKLIEFMGKDNIEFHTMMWPGILIGSMDNLVLPYTIKAYEYLTARGLKFSKSNGIGMNVENSLGVMDPDYLRFALIYRLPETSDADFSIDLLLEVVDKIMNDKIGNFVNRVLTIAKSNSEHIGRIEMSKDYGSKIKSIIEKYKSDFESISLREALHDLIDLAEEGNSLISGSEPWKMKKDLSDTEVKNRFSEVMGNLIYTVYAIGVLSYPFTPKASGDILDYFGISGKPKLGLLDAGINLDYSKEVKPIFKKATKEQIEKLKMFSD</sequence>
<dbReference type="Pfam" id="PF19303">
    <property type="entry name" value="Anticodon_3"/>
    <property type="match status" value="1"/>
</dbReference>
<dbReference type="AlphaFoldDB" id="A0A218NN72"/>
<gene>
    <name evidence="14" type="ORF">Mia14_0610</name>
</gene>
<dbReference type="InterPro" id="IPR029038">
    <property type="entry name" value="MetRS_Zn"/>
</dbReference>
<dbReference type="GO" id="GO:0005524">
    <property type="term" value="F:ATP binding"/>
    <property type="evidence" value="ECO:0007669"/>
    <property type="project" value="UniProtKB-KW"/>
</dbReference>
<evidence type="ECO:0000256" key="11">
    <source>
        <dbReference type="RuleBase" id="RU363039"/>
    </source>
</evidence>
<dbReference type="OrthoDB" id="371856at2157"/>
<evidence type="ECO:0000256" key="2">
    <source>
        <dbReference type="ARBA" id="ARBA00012838"/>
    </source>
</evidence>
<dbReference type="EMBL" id="CP019964">
    <property type="protein sequence ID" value="ASI13913.1"/>
    <property type="molecule type" value="Genomic_DNA"/>
</dbReference>
<evidence type="ECO:0000256" key="1">
    <source>
        <dbReference type="ARBA" id="ARBA00004496"/>
    </source>
</evidence>
<accession>A0A218NN72</accession>
<name>A0A218NN72_9ARCH</name>
<feature type="domain" description="Methionyl-tRNA synthetase anticodon-binding" evidence="13">
    <location>
        <begin position="415"/>
        <end position="509"/>
    </location>
</feature>